<evidence type="ECO:0000313" key="1">
    <source>
        <dbReference type="EMBL" id="MFD1546110.1"/>
    </source>
</evidence>
<sequence length="70" mass="7804">MSGPGQIPPYSTWTVEPLPDESDEFLTIRLAGTDRHIGRHFAEDRSLLPKRVLLLPPGVQAQLWTIEPVG</sequence>
<evidence type="ECO:0000313" key="2">
    <source>
        <dbReference type="Proteomes" id="UP001597097"/>
    </source>
</evidence>
<accession>A0ABW4GTC0</accession>
<reference evidence="2" key="1">
    <citation type="journal article" date="2019" name="Int. J. Syst. Evol. Microbiol.">
        <title>The Global Catalogue of Microorganisms (GCM) 10K type strain sequencing project: providing services to taxonomists for standard genome sequencing and annotation.</title>
        <authorList>
            <consortium name="The Broad Institute Genomics Platform"/>
            <consortium name="The Broad Institute Genome Sequencing Center for Infectious Disease"/>
            <person name="Wu L."/>
            <person name="Ma J."/>
        </authorList>
    </citation>
    <scope>NUCLEOTIDE SEQUENCE [LARGE SCALE GENOMIC DNA]</scope>
    <source>
        <strain evidence="2">CGMCC 1.15399</strain>
    </source>
</reference>
<gene>
    <name evidence="1" type="ORF">ACFSJ0_54380</name>
</gene>
<organism evidence="1 2">
    <name type="scientific">Nonomuraea guangzhouensis</name>
    <dbReference type="NCBI Taxonomy" id="1291555"/>
    <lineage>
        <taxon>Bacteria</taxon>
        <taxon>Bacillati</taxon>
        <taxon>Actinomycetota</taxon>
        <taxon>Actinomycetes</taxon>
        <taxon>Streptosporangiales</taxon>
        <taxon>Streptosporangiaceae</taxon>
        <taxon>Nonomuraea</taxon>
    </lineage>
</organism>
<keyword evidence="2" id="KW-1185">Reference proteome</keyword>
<protein>
    <submittedName>
        <fullName evidence="1">I66 family serine proteinase inhibitor</fullName>
    </submittedName>
</protein>
<dbReference type="Proteomes" id="UP001597097">
    <property type="component" value="Unassembled WGS sequence"/>
</dbReference>
<name>A0ABW4GTC0_9ACTN</name>
<proteinExistence type="predicted"/>
<dbReference type="InterPro" id="IPR031755">
    <property type="entry name" value="Inhibitor_I66"/>
</dbReference>
<dbReference type="EMBL" id="JBHUCM010000057">
    <property type="protein sequence ID" value="MFD1546110.1"/>
    <property type="molecule type" value="Genomic_DNA"/>
</dbReference>
<dbReference type="RefSeq" id="WP_219538067.1">
    <property type="nucleotide sequence ID" value="NZ_JAHKRM010000043.1"/>
</dbReference>
<dbReference type="Pfam" id="PF16850">
    <property type="entry name" value="Inhibitor_I66"/>
    <property type="match status" value="1"/>
</dbReference>
<comment type="caution">
    <text evidence="1">The sequence shown here is derived from an EMBL/GenBank/DDBJ whole genome shotgun (WGS) entry which is preliminary data.</text>
</comment>